<comment type="caution">
    <text evidence="1">The sequence shown here is derived from an EMBL/GenBank/DDBJ whole genome shotgun (WGS) entry which is preliminary data.</text>
</comment>
<organism evidence="1 2">
    <name type="scientific">Hypoxylon rubiginosum</name>
    <dbReference type="NCBI Taxonomy" id="110542"/>
    <lineage>
        <taxon>Eukaryota</taxon>
        <taxon>Fungi</taxon>
        <taxon>Dikarya</taxon>
        <taxon>Ascomycota</taxon>
        <taxon>Pezizomycotina</taxon>
        <taxon>Sordariomycetes</taxon>
        <taxon>Xylariomycetidae</taxon>
        <taxon>Xylariales</taxon>
        <taxon>Hypoxylaceae</taxon>
        <taxon>Hypoxylon</taxon>
    </lineage>
</organism>
<gene>
    <name evidence="1" type="ORF">F4821DRAFT_117233</name>
</gene>
<keyword evidence="2" id="KW-1185">Reference proteome</keyword>
<name>A0ACC0D3M4_9PEZI</name>
<sequence>METLRALSDVSAVGASASAAESLKYRLSCDRCQNTKVRCSRDKPSCKRCTRRGLSCVYSPLGRIGRPRKATYEDTRFGDDENDDDISQSPPNPSSTLSPGNSTTHDASTTATILEDAVIEDIRMVDSTPPTSKTNSSAVHSWISDHLRVPPQSQAQETHAAVDLSTLLDRSDRDSRQTPSQALDLDPGVNCYVRILAETTKLEQALARTKLAPVDLVLEAESDFSALRYNLTTCTGHADHPPHSENPETGIESPQDNATRHIQPCLTSDRPVLLSLALLAERIIGMLEDMFRFAARSAHNMDKASDILWTGAPGIPASPSARRLQRSLRSTMAWPCVMPVVEANRDVRIENFLVQDQAKSDAVKRILKLRVDKMLAGLKTLKSAQDVRQREHDSGQLREGPLDWGGSSTLLGNMAGALLDDLVRRLESTQGAMVLL</sequence>
<dbReference type="EMBL" id="MU394309">
    <property type="protein sequence ID" value="KAI6087292.1"/>
    <property type="molecule type" value="Genomic_DNA"/>
</dbReference>
<accession>A0ACC0D3M4</accession>
<protein>
    <submittedName>
        <fullName evidence="1">Uncharacterized protein</fullName>
    </submittedName>
</protein>
<evidence type="ECO:0000313" key="2">
    <source>
        <dbReference type="Proteomes" id="UP001497680"/>
    </source>
</evidence>
<evidence type="ECO:0000313" key="1">
    <source>
        <dbReference type="EMBL" id="KAI6087292.1"/>
    </source>
</evidence>
<reference evidence="1 2" key="1">
    <citation type="journal article" date="2022" name="New Phytol.">
        <title>Ecological generalism drives hyperdiversity of secondary metabolite gene clusters in xylarialean endophytes.</title>
        <authorList>
            <person name="Franco M.E.E."/>
            <person name="Wisecaver J.H."/>
            <person name="Arnold A.E."/>
            <person name="Ju Y.M."/>
            <person name="Slot J.C."/>
            <person name="Ahrendt S."/>
            <person name="Moore L.P."/>
            <person name="Eastman K.E."/>
            <person name="Scott K."/>
            <person name="Konkel Z."/>
            <person name="Mondo S.J."/>
            <person name="Kuo A."/>
            <person name="Hayes R.D."/>
            <person name="Haridas S."/>
            <person name="Andreopoulos B."/>
            <person name="Riley R."/>
            <person name="LaButti K."/>
            <person name="Pangilinan J."/>
            <person name="Lipzen A."/>
            <person name="Amirebrahimi M."/>
            <person name="Yan J."/>
            <person name="Adam C."/>
            <person name="Keymanesh K."/>
            <person name="Ng V."/>
            <person name="Louie K."/>
            <person name="Northen T."/>
            <person name="Drula E."/>
            <person name="Henrissat B."/>
            <person name="Hsieh H.M."/>
            <person name="Youens-Clark K."/>
            <person name="Lutzoni F."/>
            <person name="Miadlikowska J."/>
            <person name="Eastwood D.C."/>
            <person name="Hamelin R.C."/>
            <person name="Grigoriev I.V."/>
            <person name="U'Ren J.M."/>
        </authorList>
    </citation>
    <scope>NUCLEOTIDE SEQUENCE [LARGE SCALE GENOMIC DNA]</scope>
    <source>
        <strain evidence="1 2">ER1909</strain>
    </source>
</reference>
<proteinExistence type="predicted"/>
<dbReference type="Proteomes" id="UP001497680">
    <property type="component" value="Unassembled WGS sequence"/>
</dbReference>